<proteinExistence type="inferred from homology"/>
<evidence type="ECO:0000256" key="2">
    <source>
        <dbReference type="ARBA" id="ARBA00010617"/>
    </source>
</evidence>
<dbReference type="InterPro" id="IPR002403">
    <property type="entry name" value="Cyt_P450_E_grp-IV"/>
</dbReference>
<accession>A0AA40A7G4</accession>
<keyword evidence="3 7" id="KW-0349">Heme</keyword>
<dbReference type="InterPro" id="IPR050529">
    <property type="entry name" value="CYP450_sterol_14alpha_dmase"/>
</dbReference>
<gene>
    <name evidence="9" type="ORF">B0H67DRAFT_492981</name>
</gene>
<keyword evidence="4 7" id="KW-0479">Metal-binding</keyword>
<dbReference type="PRINTS" id="PR00465">
    <property type="entry name" value="EP450IV"/>
</dbReference>
<dbReference type="AlphaFoldDB" id="A0AA40A7G4"/>
<dbReference type="EMBL" id="JAUKUA010000005">
    <property type="protein sequence ID" value="KAK0710709.1"/>
    <property type="molecule type" value="Genomic_DNA"/>
</dbReference>
<comment type="cofactor">
    <cofactor evidence="1 7">
        <name>heme</name>
        <dbReference type="ChEBI" id="CHEBI:30413"/>
    </cofactor>
</comment>
<dbReference type="InterPro" id="IPR001128">
    <property type="entry name" value="Cyt_P450"/>
</dbReference>
<evidence type="ECO:0000313" key="9">
    <source>
        <dbReference type="EMBL" id="KAK0710709.1"/>
    </source>
</evidence>
<dbReference type="Proteomes" id="UP001172102">
    <property type="component" value="Unassembled WGS sequence"/>
</dbReference>
<dbReference type="GO" id="GO:0005506">
    <property type="term" value="F:iron ion binding"/>
    <property type="evidence" value="ECO:0007669"/>
    <property type="project" value="InterPro"/>
</dbReference>
<reference evidence="9" key="1">
    <citation type="submission" date="2023-06" db="EMBL/GenBank/DDBJ databases">
        <title>Genome-scale phylogeny and comparative genomics of the fungal order Sordariales.</title>
        <authorList>
            <consortium name="Lawrence Berkeley National Laboratory"/>
            <person name="Hensen N."/>
            <person name="Bonometti L."/>
            <person name="Westerberg I."/>
            <person name="Brannstrom I.O."/>
            <person name="Guillou S."/>
            <person name="Cros-Aarteil S."/>
            <person name="Calhoun S."/>
            <person name="Haridas S."/>
            <person name="Kuo A."/>
            <person name="Mondo S."/>
            <person name="Pangilinan J."/>
            <person name="Riley R."/>
            <person name="Labutti K."/>
            <person name="Andreopoulos B."/>
            <person name="Lipzen A."/>
            <person name="Chen C."/>
            <person name="Yanf M."/>
            <person name="Daum C."/>
            <person name="Ng V."/>
            <person name="Clum A."/>
            <person name="Steindorff A."/>
            <person name="Ohm R."/>
            <person name="Martin F."/>
            <person name="Silar P."/>
            <person name="Natvig D."/>
            <person name="Lalanne C."/>
            <person name="Gautier V."/>
            <person name="Ament-Velasquez S.L."/>
            <person name="Kruys A."/>
            <person name="Hutchinson M.I."/>
            <person name="Powell A.J."/>
            <person name="Barry K."/>
            <person name="Miller A.N."/>
            <person name="Grigoriev I.V."/>
            <person name="Debuchy R."/>
            <person name="Gladieux P."/>
            <person name="Thoren M.H."/>
            <person name="Johannesson H."/>
        </authorList>
    </citation>
    <scope>NUCLEOTIDE SEQUENCE</scope>
    <source>
        <strain evidence="9">SMH4607-1</strain>
    </source>
</reference>
<organism evidence="9 10">
    <name type="scientific">Lasiosphaeris hirsuta</name>
    <dbReference type="NCBI Taxonomy" id="260670"/>
    <lineage>
        <taxon>Eukaryota</taxon>
        <taxon>Fungi</taxon>
        <taxon>Dikarya</taxon>
        <taxon>Ascomycota</taxon>
        <taxon>Pezizomycotina</taxon>
        <taxon>Sordariomycetes</taxon>
        <taxon>Sordariomycetidae</taxon>
        <taxon>Sordariales</taxon>
        <taxon>Lasiosphaeriaceae</taxon>
        <taxon>Lasiosphaeris</taxon>
    </lineage>
</organism>
<sequence>MEQCQFTGTTSIGLALLLVALTFAIWPANQKTPPMLRETIPFLSNTYQYAANMDRFFSRASQALSQKNIVGFYLGGKKAFFITGPQNIQTFFRSSPSIGFQTFVLYSIKHMMGATPDDVAKFANDNSGRLPTPLPGAEDTPEDKRYWAAMHHIMHKYLSQTHYANALADTYQRFFAEELDAHFTLGEWTETRVIPMMKQHMAKAAIRSLQGDRIFEVAPNLLDLFWDYDKVLGTILFGPPKWLFRGVYAKAERFCAATGKYFQDAAASFDWNGPDSEADWEPVFGSRFWREFSRWMIRSEFSPRTCAGFTGVTGIVAMNANTIPVAIWAIIEMTKDPSLLAALRREVEPTYVTDPTTGRRSIDLQALVALPLLQSVYTEVMRMRISVNVTREVLQPLEVEGYTLAPGTLLQAPSELSHFKESVWGVEGHPAREFWVDRHIKYVDGVATFEVRGRPTDFFPYGGGIPMCPGRHFAKQEIMLTIALLASKYEFEFVEWVQMDGKPSNRPPRSDPKYKGAAGVPPDVDMKVRMKRVR</sequence>
<evidence type="ECO:0000256" key="3">
    <source>
        <dbReference type="ARBA" id="ARBA00022617"/>
    </source>
</evidence>
<evidence type="ECO:0000256" key="6">
    <source>
        <dbReference type="ARBA" id="ARBA00023033"/>
    </source>
</evidence>
<evidence type="ECO:0000256" key="1">
    <source>
        <dbReference type="ARBA" id="ARBA00001971"/>
    </source>
</evidence>
<dbReference type="PANTHER" id="PTHR24304:SF2">
    <property type="entry name" value="24-HYDROXYCHOLESTEROL 7-ALPHA-HYDROXYLASE"/>
    <property type="match status" value="1"/>
</dbReference>
<dbReference type="Gene3D" id="1.10.630.10">
    <property type="entry name" value="Cytochrome P450"/>
    <property type="match status" value="1"/>
</dbReference>
<feature type="region of interest" description="Disordered" evidence="8">
    <location>
        <begin position="501"/>
        <end position="522"/>
    </location>
</feature>
<evidence type="ECO:0000256" key="5">
    <source>
        <dbReference type="ARBA" id="ARBA00023004"/>
    </source>
</evidence>
<dbReference type="PANTHER" id="PTHR24304">
    <property type="entry name" value="CYTOCHROME P450 FAMILY 7"/>
    <property type="match status" value="1"/>
</dbReference>
<feature type="binding site" description="axial binding residue" evidence="7">
    <location>
        <position position="468"/>
    </location>
    <ligand>
        <name>heme</name>
        <dbReference type="ChEBI" id="CHEBI:30413"/>
    </ligand>
    <ligandPart>
        <name>Fe</name>
        <dbReference type="ChEBI" id="CHEBI:18248"/>
    </ligandPart>
</feature>
<evidence type="ECO:0000256" key="4">
    <source>
        <dbReference type="ARBA" id="ARBA00022723"/>
    </source>
</evidence>
<dbReference type="GO" id="GO:0016705">
    <property type="term" value="F:oxidoreductase activity, acting on paired donors, with incorporation or reduction of molecular oxygen"/>
    <property type="evidence" value="ECO:0007669"/>
    <property type="project" value="InterPro"/>
</dbReference>
<keyword evidence="6" id="KW-0503">Monooxygenase</keyword>
<keyword evidence="10" id="KW-1185">Reference proteome</keyword>
<name>A0AA40A7G4_9PEZI</name>
<evidence type="ECO:0000256" key="7">
    <source>
        <dbReference type="PIRSR" id="PIRSR602403-1"/>
    </source>
</evidence>
<dbReference type="SUPFAM" id="SSF48264">
    <property type="entry name" value="Cytochrome P450"/>
    <property type="match status" value="1"/>
</dbReference>
<dbReference type="Pfam" id="PF00067">
    <property type="entry name" value="p450"/>
    <property type="match status" value="1"/>
</dbReference>
<dbReference type="InterPro" id="IPR036396">
    <property type="entry name" value="Cyt_P450_sf"/>
</dbReference>
<comment type="similarity">
    <text evidence="2">Belongs to the cytochrome P450 family.</text>
</comment>
<protein>
    <submittedName>
        <fullName evidence="9">Cytochrome P450</fullName>
    </submittedName>
</protein>
<dbReference type="GO" id="GO:0020037">
    <property type="term" value="F:heme binding"/>
    <property type="evidence" value="ECO:0007669"/>
    <property type="project" value="InterPro"/>
</dbReference>
<keyword evidence="6" id="KW-0560">Oxidoreductase</keyword>
<dbReference type="CDD" id="cd11040">
    <property type="entry name" value="CYP7_CYP8-like"/>
    <property type="match status" value="1"/>
</dbReference>
<keyword evidence="5 7" id="KW-0408">Iron</keyword>
<dbReference type="GO" id="GO:0008395">
    <property type="term" value="F:steroid hydroxylase activity"/>
    <property type="evidence" value="ECO:0007669"/>
    <property type="project" value="TreeGrafter"/>
</dbReference>
<evidence type="ECO:0000313" key="10">
    <source>
        <dbReference type="Proteomes" id="UP001172102"/>
    </source>
</evidence>
<comment type="caution">
    <text evidence="9">The sequence shown here is derived from an EMBL/GenBank/DDBJ whole genome shotgun (WGS) entry which is preliminary data.</text>
</comment>
<evidence type="ECO:0000256" key="8">
    <source>
        <dbReference type="SAM" id="MobiDB-lite"/>
    </source>
</evidence>